<dbReference type="AlphaFoldDB" id="A0AAV4RR76"/>
<comment type="caution">
    <text evidence="1">The sequence shown here is derived from an EMBL/GenBank/DDBJ whole genome shotgun (WGS) entry which is preliminary data.</text>
</comment>
<organism evidence="1 2">
    <name type="scientific">Caerostris extrusa</name>
    <name type="common">Bark spider</name>
    <name type="synonym">Caerostris bankana</name>
    <dbReference type="NCBI Taxonomy" id="172846"/>
    <lineage>
        <taxon>Eukaryota</taxon>
        <taxon>Metazoa</taxon>
        <taxon>Ecdysozoa</taxon>
        <taxon>Arthropoda</taxon>
        <taxon>Chelicerata</taxon>
        <taxon>Arachnida</taxon>
        <taxon>Araneae</taxon>
        <taxon>Araneomorphae</taxon>
        <taxon>Entelegynae</taxon>
        <taxon>Araneoidea</taxon>
        <taxon>Araneidae</taxon>
        <taxon>Caerostris</taxon>
    </lineage>
</organism>
<sequence>MLLEKRKERNLGYGPQRIFSLRFFYEVKGGVIECHAFIQYSASRDLYFERGIFSQEYVVFLRSDKTGTRGGISLYDFKYNKFMMRLDSLSIRGRRLDSSSLPEMATICPLKWPLLVECEGQNGINRA</sequence>
<evidence type="ECO:0000313" key="1">
    <source>
        <dbReference type="EMBL" id="GIY24773.1"/>
    </source>
</evidence>
<gene>
    <name evidence="1" type="ORF">CEXT_66231</name>
</gene>
<proteinExistence type="predicted"/>
<accession>A0AAV4RR76</accession>
<keyword evidence="2" id="KW-1185">Reference proteome</keyword>
<protein>
    <submittedName>
        <fullName evidence="1">Uncharacterized protein</fullName>
    </submittedName>
</protein>
<name>A0AAV4RR76_CAEEX</name>
<dbReference type="EMBL" id="BPLR01008449">
    <property type="protein sequence ID" value="GIY24773.1"/>
    <property type="molecule type" value="Genomic_DNA"/>
</dbReference>
<evidence type="ECO:0000313" key="2">
    <source>
        <dbReference type="Proteomes" id="UP001054945"/>
    </source>
</evidence>
<dbReference type="Proteomes" id="UP001054945">
    <property type="component" value="Unassembled WGS sequence"/>
</dbReference>
<reference evidence="1 2" key="1">
    <citation type="submission" date="2021-06" db="EMBL/GenBank/DDBJ databases">
        <title>Caerostris extrusa draft genome.</title>
        <authorList>
            <person name="Kono N."/>
            <person name="Arakawa K."/>
        </authorList>
    </citation>
    <scope>NUCLEOTIDE SEQUENCE [LARGE SCALE GENOMIC DNA]</scope>
</reference>